<reference evidence="1" key="1">
    <citation type="submission" date="2023-06" db="EMBL/GenBank/DDBJ databases">
        <authorList>
            <consortium name="Lawrence Berkeley National Laboratory"/>
            <person name="Ahrendt S."/>
            <person name="Sahu N."/>
            <person name="Indic B."/>
            <person name="Wong-Bajracharya J."/>
            <person name="Merenyi Z."/>
            <person name="Ke H.-M."/>
            <person name="Monk M."/>
            <person name="Kocsube S."/>
            <person name="Drula E."/>
            <person name="Lipzen A."/>
            <person name="Balint B."/>
            <person name="Henrissat B."/>
            <person name="Andreopoulos B."/>
            <person name="Martin F.M."/>
            <person name="Harder C.B."/>
            <person name="Rigling D."/>
            <person name="Ford K.L."/>
            <person name="Foster G.D."/>
            <person name="Pangilinan J."/>
            <person name="Papanicolaou A."/>
            <person name="Barry K."/>
            <person name="LaButti K."/>
            <person name="Viragh M."/>
            <person name="Koriabine M."/>
            <person name="Yan M."/>
            <person name="Riley R."/>
            <person name="Champramary S."/>
            <person name="Plett K.L."/>
            <person name="Tsai I.J."/>
            <person name="Slot J."/>
            <person name="Sipos G."/>
            <person name="Plett J."/>
            <person name="Nagy L.G."/>
            <person name="Grigoriev I.V."/>
        </authorList>
    </citation>
    <scope>NUCLEOTIDE SEQUENCE</scope>
    <source>
        <strain evidence="1">CCBAS 213</strain>
    </source>
</reference>
<sequence>MTTRMFRNIEIFEGSESFTDGEKGSRMKGNTRSVDNEDIQLNETENFAFKRACTSTAMIHGFTNDGWNFLVEMEYATGRGAVYASRQRKDDGGNESIGLRGMDWPTLLSEDVISTLFGELGQHSHRQAIYVGGINDKMSDSRNTKDNVDATAHEEEFALRCRAVFVGHIDEPNGALHQYEKETKPIWNEHSTDNKGDRTHVHAADVFTTVRNRNETSEGESDINLEGGVHQNVLYLKYDSFEGTMVVWLNWLKPECGYATAYESASLILDGSAQHCWGVPGLLTRKPACKNWYYFGHVFGPEDLSLDRSSIQWSLETKNLRSDYWSLVWSLELVFWAKRPEEQRKEQRK</sequence>
<dbReference type="RefSeq" id="XP_060333577.1">
    <property type="nucleotide sequence ID" value="XM_060480156.1"/>
</dbReference>
<comment type="caution">
    <text evidence="1">The sequence shown here is derived from an EMBL/GenBank/DDBJ whole genome shotgun (WGS) entry which is preliminary data.</text>
</comment>
<dbReference type="EMBL" id="JAUEPS010000010">
    <property type="protein sequence ID" value="KAK0461839.1"/>
    <property type="molecule type" value="Genomic_DNA"/>
</dbReference>
<organism evidence="1 2">
    <name type="scientific">Armillaria tabescens</name>
    <name type="common">Ringless honey mushroom</name>
    <name type="synonym">Agaricus tabescens</name>
    <dbReference type="NCBI Taxonomy" id="1929756"/>
    <lineage>
        <taxon>Eukaryota</taxon>
        <taxon>Fungi</taxon>
        <taxon>Dikarya</taxon>
        <taxon>Basidiomycota</taxon>
        <taxon>Agaricomycotina</taxon>
        <taxon>Agaricomycetes</taxon>
        <taxon>Agaricomycetidae</taxon>
        <taxon>Agaricales</taxon>
        <taxon>Marasmiineae</taxon>
        <taxon>Physalacriaceae</taxon>
        <taxon>Desarmillaria</taxon>
    </lineage>
</organism>
<dbReference type="GeneID" id="85363704"/>
<name>A0AA39NA82_ARMTA</name>
<dbReference type="AlphaFoldDB" id="A0AA39NA82"/>
<evidence type="ECO:0000313" key="1">
    <source>
        <dbReference type="EMBL" id="KAK0461839.1"/>
    </source>
</evidence>
<accession>A0AA39NA82</accession>
<evidence type="ECO:0000313" key="2">
    <source>
        <dbReference type="Proteomes" id="UP001175211"/>
    </source>
</evidence>
<gene>
    <name evidence="1" type="ORF">EV420DRAFT_1746175</name>
</gene>
<dbReference type="Proteomes" id="UP001175211">
    <property type="component" value="Unassembled WGS sequence"/>
</dbReference>
<protein>
    <submittedName>
        <fullName evidence="1">Uncharacterized protein</fullName>
    </submittedName>
</protein>
<keyword evidence="2" id="KW-1185">Reference proteome</keyword>
<proteinExistence type="predicted"/>